<accession>A0A2H1VM68</accession>
<protein>
    <submittedName>
        <fullName evidence="1">SFRICE_028841</fullName>
    </submittedName>
</protein>
<dbReference type="EMBL" id="ODYU01003328">
    <property type="protein sequence ID" value="SOQ41935.1"/>
    <property type="molecule type" value="Genomic_DNA"/>
</dbReference>
<gene>
    <name evidence="1" type="ORF">SFRICE_028841</name>
</gene>
<dbReference type="AlphaFoldDB" id="A0A2H1VM68"/>
<reference evidence="1" key="1">
    <citation type="submission" date="2016-07" db="EMBL/GenBank/DDBJ databases">
        <authorList>
            <person name="Bretaudeau A."/>
        </authorList>
    </citation>
    <scope>NUCLEOTIDE SEQUENCE</scope>
    <source>
        <strain evidence="1">Rice</strain>
        <tissue evidence="1">Whole body</tissue>
    </source>
</reference>
<proteinExistence type="predicted"/>
<sequence length="83" mass="9137">MLEAHIHEQCSATPDASIVARYWVESSSSSKHYINSHVDPATDTGININLVLSTLQELRLTQIALKCIVQVKLSVVPTNVTYS</sequence>
<organism evidence="1">
    <name type="scientific">Spodoptera frugiperda</name>
    <name type="common">Fall armyworm</name>
    <dbReference type="NCBI Taxonomy" id="7108"/>
    <lineage>
        <taxon>Eukaryota</taxon>
        <taxon>Metazoa</taxon>
        <taxon>Ecdysozoa</taxon>
        <taxon>Arthropoda</taxon>
        <taxon>Hexapoda</taxon>
        <taxon>Insecta</taxon>
        <taxon>Pterygota</taxon>
        <taxon>Neoptera</taxon>
        <taxon>Endopterygota</taxon>
        <taxon>Lepidoptera</taxon>
        <taxon>Glossata</taxon>
        <taxon>Ditrysia</taxon>
        <taxon>Noctuoidea</taxon>
        <taxon>Noctuidae</taxon>
        <taxon>Amphipyrinae</taxon>
        <taxon>Spodoptera</taxon>
    </lineage>
</organism>
<evidence type="ECO:0000313" key="1">
    <source>
        <dbReference type="EMBL" id="SOQ41935.1"/>
    </source>
</evidence>
<name>A0A2H1VM68_SPOFR</name>